<evidence type="ECO:0000313" key="3">
    <source>
        <dbReference type="Proteomes" id="UP001607302"/>
    </source>
</evidence>
<name>A0ABD2AAR7_VESSQ</name>
<reference evidence="2 3" key="1">
    <citation type="journal article" date="2024" name="Ann. Entomol. Soc. Am.">
        <title>Genomic analyses of the southern and eastern yellowjacket wasps (Hymenoptera: Vespidae) reveal evolutionary signatures of social life.</title>
        <authorList>
            <person name="Catto M.A."/>
            <person name="Caine P.B."/>
            <person name="Orr S.E."/>
            <person name="Hunt B.G."/>
            <person name="Goodisman M.A.D."/>
        </authorList>
    </citation>
    <scope>NUCLEOTIDE SEQUENCE [LARGE SCALE GENOMIC DNA]</scope>
    <source>
        <strain evidence="2">233</strain>
        <tissue evidence="2">Head and thorax</tissue>
    </source>
</reference>
<gene>
    <name evidence="2" type="ORF">V1478_013360</name>
</gene>
<accession>A0ABD2AAR7</accession>
<comment type="caution">
    <text evidence="2">The sequence shown here is derived from an EMBL/GenBank/DDBJ whole genome shotgun (WGS) entry which is preliminary data.</text>
</comment>
<dbReference type="EMBL" id="JAUDFV010000153">
    <property type="protein sequence ID" value="KAL2717660.1"/>
    <property type="molecule type" value="Genomic_DNA"/>
</dbReference>
<dbReference type="AlphaFoldDB" id="A0ABD2AAR7"/>
<proteinExistence type="predicted"/>
<keyword evidence="3" id="KW-1185">Reference proteome</keyword>
<sequence>MQSTAWLHASSQEFEDTREKSGLKFRSKSCHVLAVSPELTPEKGIRNTADLAGTACKASKANTEAAFRPRESPGAKSTCDEFKIDSFAHTDASFKSNPPLFEVSNPGNAGFSGTGGEQRNGAKAKRIRETDRYEKIQRQMEEKRRDERRREERRGEERRGEEESRRREREEERRMADGRKTWKANERQGVASERA</sequence>
<feature type="compositionally biased region" description="Basic and acidic residues" evidence="1">
    <location>
        <begin position="127"/>
        <end position="186"/>
    </location>
</feature>
<organism evidence="2 3">
    <name type="scientific">Vespula squamosa</name>
    <name type="common">Southern yellow jacket</name>
    <name type="synonym">Wasp</name>
    <dbReference type="NCBI Taxonomy" id="30214"/>
    <lineage>
        <taxon>Eukaryota</taxon>
        <taxon>Metazoa</taxon>
        <taxon>Ecdysozoa</taxon>
        <taxon>Arthropoda</taxon>
        <taxon>Hexapoda</taxon>
        <taxon>Insecta</taxon>
        <taxon>Pterygota</taxon>
        <taxon>Neoptera</taxon>
        <taxon>Endopterygota</taxon>
        <taxon>Hymenoptera</taxon>
        <taxon>Apocrita</taxon>
        <taxon>Aculeata</taxon>
        <taxon>Vespoidea</taxon>
        <taxon>Vespidae</taxon>
        <taxon>Vespinae</taxon>
        <taxon>Vespula</taxon>
    </lineage>
</organism>
<feature type="region of interest" description="Disordered" evidence="1">
    <location>
        <begin position="91"/>
        <end position="195"/>
    </location>
</feature>
<feature type="non-terminal residue" evidence="2">
    <location>
        <position position="195"/>
    </location>
</feature>
<dbReference type="Proteomes" id="UP001607302">
    <property type="component" value="Unassembled WGS sequence"/>
</dbReference>
<evidence type="ECO:0000313" key="2">
    <source>
        <dbReference type="EMBL" id="KAL2717660.1"/>
    </source>
</evidence>
<evidence type="ECO:0000256" key="1">
    <source>
        <dbReference type="SAM" id="MobiDB-lite"/>
    </source>
</evidence>
<protein>
    <submittedName>
        <fullName evidence="2">Uncharacterized protein</fullName>
    </submittedName>
</protein>